<keyword evidence="2" id="KW-0472">Membrane</keyword>
<protein>
    <recommendedName>
        <fullName evidence="5">DNA mismatch repair protein</fullName>
    </recommendedName>
</protein>
<keyword evidence="2" id="KW-0812">Transmembrane</keyword>
<feature type="transmembrane region" description="Helical" evidence="2">
    <location>
        <begin position="14"/>
        <end position="35"/>
    </location>
</feature>
<evidence type="ECO:0000313" key="3">
    <source>
        <dbReference type="EMBL" id="KHT63462.1"/>
    </source>
</evidence>
<gene>
    <name evidence="3" type="ORF">RJ45_11640</name>
</gene>
<reference evidence="3 4" key="1">
    <citation type="submission" date="2014-12" db="EMBL/GenBank/DDBJ databases">
        <title>Genome sequencing of Photobacterium gaetbulicola AD005a.</title>
        <authorList>
            <person name="Adrian T.G.S."/>
            <person name="Chan K.G."/>
        </authorList>
    </citation>
    <scope>NUCLEOTIDE SEQUENCE [LARGE SCALE GENOMIC DNA]</scope>
    <source>
        <strain evidence="3 4">AD005a</strain>
    </source>
</reference>
<dbReference type="RefSeq" id="WP_039461824.1">
    <property type="nucleotide sequence ID" value="NZ_JWLZ01000157.1"/>
</dbReference>
<dbReference type="Proteomes" id="UP000031278">
    <property type="component" value="Unassembled WGS sequence"/>
</dbReference>
<evidence type="ECO:0000256" key="2">
    <source>
        <dbReference type="SAM" id="Phobius"/>
    </source>
</evidence>
<feature type="coiled-coil region" evidence="1">
    <location>
        <begin position="31"/>
        <end position="83"/>
    </location>
</feature>
<feature type="transmembrane region" description="Helical" evidence="2">
    <location>
        <begin position="157"/>
        <end position="174"/>
    </location>
</feature>
<keyword evidence="1" id="KW-0175">Coiled coil</keyword>
<evidence type="ECO:0000313" key="4">
    <source>
        <dbReference type="Proteomes" id="UP000031278"/>
    </source>
</evidence>
<name>A0A0B9H3J5_9GAMM</name>
<sequence length="183" mass="20756">MGQISFKNWRVPTWTLVAVGLLFNIVSALLTNFYIDDLNRQTNEIAQLQQNNDKLIQLTWQQLETVERKREHLLEVLNAAEIVGASVPEEIAAHLARDMTYWLPDASIVPDIKGVPALMAALDVVQDEHREKINNLYLTNQALIGENAKKTEAVSRLRSLALFLQMLGLALVLARDLNWSKDR</sequence>
<dbReference type="AlphaFoldDB" id="A0A0B9H3J5"/>
<comment type="caution">
    <text evidence="3">The sequence shown here is derived from an EMBL/GenBank/DDBJ whole genome shotgun (WGS) entry which is preliminary data.</text>
</comment>
<accession>A0A0B9H3J5</accession>
<evidence type="ECO:0008006" key="5">
    <source>
        <dbReference type="Google" id="ProtNLM"/>
    </source>
</evidence>
<dbReference type="EMBL" id="JWLZ01000157">
    <property type="protein sequence ID" value="KHT63462.1"/>
    <property type="molecule type" value="Genomic_DNA"/>
</dbReference>
<evidence type="ECO:0000256" key="1">
    <source>
        <dbReference type="SAM" id="Coils"/>
    </source>
</evidence>
<organism evidence="3 4">
    <name type="scientific">Photobacterium gaetbulicola</name>
    <dbReference type="NCBI Taxonomy" id="1295392"/>
    <lineage>
        <taxon>Bacteria</taxon>
        <taxon>Pseudomonadati</taxon>
        <taxon>Pseudomonadota</taxon>
        <taxon>Gammaproteobacteria</taxon>
        <taxon>Vibrionales</taxon>
        <taxon>Vibrionaceae</taxon>
        <taxon>Photobacterium</taxon>
    </lineage>
</organism>
<proteinExistence type="predicted"/>
<keyword evidence="2" id="KW-1133">Transmembrane helix</keyword>